<proteinExistence type="predicted"/>
<evidence type="ECO:0000259" key="5">
    <source>
        <dbReference type="PROSITE" id="PS50089"/>
    </source>
</evidence>
<dbReference type="STRING" id="32473.ENSXCOP00000003297"/>
<dbReference type="SUPFAM" id="SSF57850">
    <property type="entry name" value="RING/U-box"/>
    <property type="match status" value="1"/>
</dbReference>
<dbReference type="InterPro" id="IPR017907">
    <property type="entry name" value="Znf_RING_CS"/>
</dbReference>
<dbReference type="GeneTree" id="ENSGT00940000177095"/>
<dbReference type="InterPro" id="IPR001841">
    <property type="entry name" value="Znf_RING"/>
</dbReference>
<keyword evidence="2 4" id="KW-0863">Zinc-finger</keyword>
<reference evidence="6" key="2">
    <citation type="submission" date="2025-09" db="UniProtKB">
        <authorList>
            <consortium name="Ensembl"/>
        </authorList>
    </citation>
    <scope>IDENTIFICATION</scope>
</reference>
<feature type="domain" description="RING-type" evidence="5">
    <location>
        <begin position="14"/>
        <end position="53"/>
    </location>
</feature>
<dbReference type="Gene3D" id="3.30.40.10">
    <property type="entry name" value="Zinc/RING finger domain, C3HC4 (zinc finger)"/>
    <property type="match status" value="1"/>
</dbReference>
<keyword evidence="7" id="KW-1185">Reference proteome</keyword>
<evidence type="ECO:0000256" key="2">
    <source>
        <dbReference type="ARBA" id="ARBA00022771"/>
    </source>
</evidence>
<evidence type="ECO:0000256" key="3">
    <source>
        <dbReference type="ARBA" id="ARBA00022833"/>
    </source>
</evidence>
<dbReference type="PROSITE" id="PS50089">
    <property type="entry name" value="ZF_RING_2"/>
    <property type="match status" value="1"/>
</dbReference>
<name>A0A3B5KXL5_9TELE</name>
<evidence type="ECO:0000313" key="6">
    <source>
        <dbReference type="Ensembl" id="ENSXCOP00000003297.1"/>
    </source>
</evidence>
<organism evidence="6 7">
    <name type="scientific">Xiphophorus couchianus</name>
    <name type="common">Monterrey platyfish</name>
    <dbReference type="NCBI Taxonomy" id="32473"/>
    <lineage>
        <taxon>Eukaryota</taxon>
        <taxon>Metazoa</taxon>
        <taxon>Chordata</taxon>
        <taxon>Craniata</taxon>
        <taxon>Vertebrata</taxon>
        <taxon>Euteleostomi</taxon>
        <taxon>Actinopterygii</taxon>
        <taxon>Neopterygii</taxon>
        <taxon>Teleostei</taxon>
        <taxon>Neoteleostei</taxon>
        <taxon>Acanthomorphata</taxon>
        <taxon>Ovalentaria</taxon>
        <taxon>Atherinomorphae</taxon>
        <taxon>Cyprinodontiformes</taxon>
        <taxon>Poeciliidae</taxon>
        <taxon>Poeciliinae</taxon>
        <taxon>Xiphophorus</taxon>
    </lineage>
</organism>
<dbReference type="SMART" id="SM00184">
    <property type="entry name" value="RING"/>
    <property type="match status" value="1"/>
</dbReference>
<sequence>MKYFKPEIINPSCCALCQKVLMDPVSTSCGHWFCRQCIRFYWDQSGPSSCPQCGERPRTGAGLLTANQSISDCEIQF</sequence>
<keyword evidence="3" id="KW-0862">Zinc</keyword>
<dbReference type="PROSITE" id="PS00518">
    <property type="entry name" value="ZF_RING_1"/>
    <property type="match status" value="1"/>
</dbReference>
<accession>A0A3B5KXL5</accession>
<dbReference type="GO" id="GO:0008270">
    <property type="term" value="F:zinc ion binding"/>
    <property type="evidence" value="ECO:0007669"/>
    <property type="project" value="UniProtKB-KW"/>
</dbReference>
<dbReference type="AlphaFoldDB" id="A0A3B5KXL5"/>
<evidence type="ECO:0000313" key="7">
    <source>
        <dbReference type="Proteomes" id="UP000261380"/>
    </source>
</evidence>
<reference evidence="6" key="1">
    <citation type="submission" date="2025-08" db="UniProtKB">
        <authorList>
            <consortium name="Ensembl"/>
        </authorList>
    </citation>
    <scope>IDENTIFICATION</scope>
</reference>
<dbReference type="InterPro" id="IPR018957">
    <property type="entry name" value="Znf_C3HC4_RING-type"/>
</dbReference>
<dbReference type="InterPro" id="IPR013083">
    <property type="entry name" value="Znf_RING/FYVE/PHD"/>
</dbReference>
<evidence type="ECO:0000256" key="4">
    <source>
        <dbReference type="PROSITE-ProRule" id="PRU00175"/>
    </source>
</evidence>
<dbReference type="Proteomes" id="UP000261380">
    <property type="component" value="Unplaced"/>
</dbReference>
<evidence type="ECO:0000256" key="1">
    <source>
        <dbReference type="ARBA" id="ARBA00022723"/>
    </source>
</evidence>
<keyword evidence="1" id="KW-0479">Metal-binding</keyword>
<protein>
    <recommendedName>
        <fullName evidence="5">RING-type domain-containing protein</fullName>
    </recommendedName>
</protein>
<dbReference type="Ensembl" id="ENSXCOT00000003335.1">
    <property type="protein sequence ID" value="ENSXCOP00000003297.1"/>
    <property type="gene ID" value="ENSXCOG00000002598.1"/>
</dbReference>
<dbReference type="Pfam" id="PF00097">
    <property type="entry name" value="zf-C3HC4"/>
    <property type="match status" value="1"/>
</dbReference>